<dbReference type="Proteomes" id="UP000230423">
    <property type="component" value="Unassembled WGS sequence"/>
</dbReference>
<dbReference type="EMBL" id="KZ348804">
    <property type="protein sequence ID" value="PIO65700.1"/>
    <property type="molecule type" value="Genomic_DNA"/>
</dbReference>
<evidence type="ECO:0000256" key="1">
    <source>
        <dbReference type="SAM" id="Coils"/>
    </source>
</evidence>
<reference evidence="3 4" key="1">
    <citation type="submission" date="2015-09" db="EMBL/GenBank/DDBJ databases">
        <title>Draft genome of the parasitic nematode Teladorsagia circumcincta isolate WARC Sus (inbred).</title>
        <authorList>
            <person name="Mitreva M."/>
        </authorList>
    </citation>
    <scope>NUCLEOTIDE SEQUENCE [LARGE SCALE GENOMIC DNA]</scope>
    <source>
        <strain evidence="3 4">S</strain>
    </source>
</reference>
<dbReference type="OrthoDB" id="5834588at2759"/>
<feature type="coiled-coil region" evidence="1">
    <location>
        <begin position="47"/>
        <end position="88"/>
    </location>
</feature>
<keyword evidence="1" id="KW-0175">Coiled coil</keyword>
<evidence type="ECO:0000256" key="2">
    <source>
        <dbReference type="SAM" id="MobiDB-lite"/>
    </source>
</evidence>
<name>A0A2G9U866_TELCI</name>
<accession>A0A2G9U866</accession>
<gene>
    <name evidence="3" type="ORF">TELCIR_12610</name>
</gene>
<dbReference type="AlphaFoldDB" id="A0A2G9U866"/>
<protein>
    <submittedName>
        <fullName evidence="3">Uncharacterized protein</fullName>
    </submittedName>
</protein>
<sequence>MKMQAGDTTVRDSSDELAVELQLKEEKTYQATDECKKEITIALNIWKQSLEAENKRLKEVLPAVQRRYEALVKQRNALVENVNKLREALNLAPYISGDEQIMDDVKTATSFSMDSIDDFSSSSSVSTCSSLPSSQVNVN</sequence>
<organism evidence="3 4">
    <name type="scientific">Teladorsagia circumcincta</name>
    <name type="common">Brown stomach worm</name>
    <name type="synonym">Ostertagia circumcincta</name>
    <dbReference type="NCBI Taxonomy" id="45464"/>
    <lineage>
        <taxon>Eukaryota</taxon>
        <taxon>Metazoa</taxon>
        <taxon>Ecdysozoa</taxon>
        <taxon>Nematoda</taxon>
        <taxon>Chromadorea</taxon>
        <taxon>Rhabditida</taxon>
        <taxon>Rhabditina</taxon>
        <taxon>Rhabditomorpha</taxon>
        <taxon>Strongyloidea</taxon>
        <taxon>Trichostrongylidae</taxon>
        <taxon>Teladorsagia</taxon>
    </lineage>
</organism>
<proteinExistence type="predicted"/>
<feature type="region of interest" description="Disordered" evidence="2">
    <location>
        <begin position="119"/>
        <end position="139"/>
    </location>
</feature>
<evidence type="ECO:0000313" key="4">
    <source>
        <dbReference type="Proteomes" id="UP000230423"/>
    </source>
</evidence>
<evidence type="ECO:0000313" key="3">
    <source>
        <dbReference type="EMBL" id="PIO65700.1"/>
    </source>
</evidence>
<keyword evidence="4" id="KW-1185">Reference proteome</keyword>